<organism evidence="2 3">
    <name type="scientific">Edaphobacter acidisoli</name>
    <dbReference type="NCBI Taxonomy" id="2040573"/>
    <lineage>
        <taxon>Bacteria</taxon>
        <taxon>Pseudomonadati</taxon>
        <taxon>Acidobacteriota</taxon>
        <taxon>Terriglobia</taxon>
        <taxon>Terriglobales</taxon>
        <taxon>Acidobacteriaceae</taxon>
        <taxon>Edaphobacter</taxon>
    </lineage>
</organism>
<dbReference type="EMBL" id="BMJB01000001">
    <property type="protein sequence ID" value="GGA59565.1"/>
    <property type="molecule type" value="Genomic_DNA"/>
</dbReference>
<gene>
    <name evidence="2" type="ORF">GCM10011507_08780</name>
</gene>
<accession>A0A916W1G7</accession>
<feature type="compositionally biased region" description="Basic and acidic residues" evidence="1">
    <location>
        <begin position="81"/>
        <end position="91"/>
    </location>
</feature>
<protein>
    <submittedName>
        <fullName evidence="2">Uncharacterized protein</fullName>
    </submittedName>
</protein>
<evidence type="ECO:0000313" key="3">
    <source>
        <dbReference type="Proteomes" id="UP000648801"/>
    </source>
</evidence>
<comment type="caution">
    <text evidence="2">The sequence shown here is derived from an EMBL/GenBank/DDBJ whole genome shotgun (WGS) entry which is preliminary data.</text>
</comment>
<evidence type="ECO:0000313" key="2">
    <source>
        <dbReference type="EMBL" id="GGA59565.1"/>
    </source>
</evidence>
<evidence type="ECO:0000256" key="1">
    <source>
        <dbReference type="SAM" id="MobiDB-lite"/>
    </source>
</evidence>
<reference evidence="2" key="1">
    <citation type="journal article" date="2014" name="Int. J. Syst. Evol. Microbiol.">
        <title>Complete genome sequence of Corynebacterium casei LMG S-19264T (=DSM 44701T), isolated from a smear-ripened cheese.</title>
        <authorList>
            <consortium name="US DOE Joint Genome Institute (JGI-PGF)"/>
            <person name="Walter F."/>
            <person name="Albersmeier A."/>
            <person name="Kalinowski J."/>
            <person name="Ruckert C."/>
        </authorList>
    </citation>
    <scope>NUCLEOTIDE SEQUENCE</scope>
    <source>
        <strain evidence="2">CGMCC 1.15447</strain>
    </source>
</reference>
<dbReference type="AlphaFoldDB" id="A0A916W1G7"/>
<keyword evidence="3" id="KW-1185">Reference proteome</keyword>
<name>A0A916W1G7_9BACT</name>
<reference evidence="2" key="2">
    <citation type="submission" date="2020-09" db="EMBL/GenBank/DDBJ databases">
        <authorList>
            <person name="Sun Q."/>
            <person name="Zhou Y."/>
        </authorList>
    </citation>
    <scope>NUCLEOTIDE SEQUENCE</scope>
    <source>
        <strain evidence="2">CGMCC 1.15447</strain>
    </source>
</reference>
<proteinExistence type="predicted"/>
<feature type="region of interest" description="Disordered" evidence="1">
    <location>
        <begin position="64"/>
        <end position="102"/>
    </location>
</feature>
<feature type="compositionally biased region" description="Basic residues" evidence="1">
    <location>
        <begin position="92"/>
        <end position="102"/>
    </location>
</feature>
<sequence length="102" mass="11723">MSPYKWALYMGSQRAHIVLPDELVHEIDAMVGPRGRSAFLVETARAELRRRRLLSFLHNDQPAWHEKNHPELSGGAGPWVRELRQQSDTRTKAAKPKQKRAS</sequence>
<dbReference type="Proteomes" id="UP000648801">
    <property type="component" value="Unassembled WGS sequence"/>
</dbReference>